<name>A0A1E4TAT3_9ASCO</name>
<accession>A0A1E4TAT3</accession>
<dbReference type="AlphaFoldDB" id="A0A1E4TAT3"/>
<keyword evidence="3" id="KW-0326">Glycosidase</keyword>
<dbReference type="Gene3D" id="3.20.20.300">
    <property type="entry name" value="Glycoside hydrolase, family 3, N-terminal domain"/>
    <property type="match status" value="1"/>
</dbReference>
<dbReference type="InterPro" id="IPR017853">
    <property type="entry name" value="GH"/>
</dbReference>
<dbReference type="InterPro" id="IPR036881">
    <property type="entry name" value="Glyco_hydro_3_C_sf"/>
</dbReference>
<dbReference type="SUPFAM" id="SSF51445">
    <property type="entry name" value="(Trans)glycosidases"/>
    <property type="match status" value="1"/>
</dbReference>
<dbReference type="OrthoDB" id="4215304at2759"/>
<evidence type="ECO:0000256" key="3">
    <source>
        <dbReference type="ARBA" id="ARBA00023295"/>
    </source>
</evidence>
<dbReference type="SUPFAM" id="SSF55729">
    <property type="entry name" value="Acyl-CoA N-acyltransferases (Nat)"/>
    <property type="match status" value="1"/>
</dbReference>
<dbReference type="InterPro" id="IPR050226">
    <property type="entry name" value="NagZ_Beta-hexosaminidase"/>
</dbReference>
<dbReference type="InterPro" id="IPR016181">
    <property type="entry name" value="Acyl_CoA_acyltransferase"/>
</dbReference>
<keyword evidence="2 5" id="KW-0378">Hydrolase</keyword>
<dbReference type="GO" id="GO:0009254">
    <property type="term" value="P:peptidoglycan turnover"/>
    <property type="evidence" value="ECO:0007669"/>
    <property type="project" value="TreeGrafter"/>
</dbReference>
<dbReference type="InterPro" id="IPR000182">
    <property type="entry name" value="GNAT_dom"/>
</dbReference>
<dbReference type="GO" id="GO:0005975">
    <property type="term" value="P:carbohydrate metabolic process"/>
    <property type="evidence" value="ECO:0007669"/>
    <property type="project" value="InterPro"/>
</dbReference>
<evidence type="ECO:0000313" key="5">
    <source>
        <dbReference type="EMBL" id="ODV88849.1"/>
    </source>
</evidence>
<evidence type="ECO:0000313" key="6">
    <source>
        <dbReference type="Proteomes" id="UP000095023"/>
    </source>
</evidence>
<dbReference type="InterPro" id="IPR001764">
    <property type="entry name" value="Glyco_hydro_3_N"/>
</dbReference>
<dbReference type="Pfam" id="PF00583">
    <property type="entry name" value="Acetyltransf_1"/>
    <property type="match status" value="1"/>
</dbReference>
<evidence type="ECO:0000256" key="2">
    <source>
        <dbReference type="ARBA" id="ARBA00022801"/>
    </source>
</evidence>
<evidence type="ECO:0000256" key="1">
    <source>
        <dbReference type="ARBA" id="ARBA00005336"/>
    </source>
</evidence>
<comment type="similarity">
    <text evidence="1">Belongs to the glycosyl hydrolase 3 family.</text>
</comment>
<dbReference type="Gene3D" id="3.40.50.1700">
    <property type="entry name" value="Glycoside hydrolase family 3 C-terminal domain"/>
    <property type="match status" value="1"/>
</dbReference>
<organism evidence="5 6">
    <name type="scientific">Tortispora caseinolytica NRRL Y-17796</name>
    <dbReference type="NCBI Taxonomy" id="767744"/>
    <lineage>
        <taxon>Eukaryota</taxon>
        <taxon>Fungi</taxon>
        <taxon>Dikarya</taxon>
        <taxon>Ascomycota</taxon>
        <taxon>Saccharomycotina</taxon>
        <taxon>Trigonopsidomycetes</taxon>
        <taxon>Trigonopsidales</taxon>
        <taxon>Trigonopsidaceae</taxon>
        <taxon>Tortispora</taxon>
    </lineage>
</organism>
<dbReference type="InterPro" id="IPR036962">
    <property type="entry name" value="Glyco_hydro_3_N_sf"/>
</dbReference>
<reference evidence="6" key="1">
    <citation type="submission" date="2016-02" db="EMBL/GenBank/DDBJ databases">
        <title>Comparative genomics of biotechnologically important yeasts.</title>
        <authorList>
            <consortium name="DOE Joint Genome Institute"/>
            <person name="Riley R."/>
            <person name="Haridas S."/>
            <person name="Wolfe K.H."/>
            <person name="Lopes M.R."/>
            <person name="Hittinger C.T."/>
            <person name="Goker M."/>
            <person name="Salamov A."/>
            <person name="Wisecaver J."/>
            <person name="Long T.M."/>
            <person name="Aerts A.L."/>
            <person name="Barry K."/>
            <person name="Choi C."/>
            <person name="Clum A."/>
            <person name="Coughlan A.Y."/>
            <person name="Deshpande S."/>
            <person name="Douglass A.P."/>
            <person name="Hanson S.J."/>
            <person name="Klenk H.-P."/>
            <person name="Labutti K."/>
            <person name="Lapidus A."/>
            <person name="Lindquist E."/>
            <person name="Lipzen A."/>
            <person name="Meier-Kolthoff J.P."/>
            <person name="Ohm R.A."/>
            <person name="Otillar R.P."/>
            <person name="Pangilinan J."/>
            <person name="Peng Y."/>
            <person name="Rokas A."/>
            <person name="Rosa C.A."/>
            <person name="Scheuner C."/>
            <person name="Sibirny A.A."/>
            <person name="Slot J.C."/>
            <person name="Stielow J.B."/>
            <person name="Sun H."/>
            <person name="Kurtzman C.P."/>
            <person name="Blackwell M."/>
            <person name="Jeffries T.W."/>
            <person name="Grigoriev I.V."/>
        </authorList>
    </citation>
    <scope>NUCLEOTIDE SEQUENCE [LARGE SCALE GENOMIC DNA]</scope>
    <source>
        <strain evidence="6">NRRL Y-17796</strain>
    </source>
</reference>
<gene>
    <name evidence="5" type="ORF">CANCADRAFT_53077</name>
</gene>
<proteinExistence type="inferred from homology"/>
<dbReference type="PANTHER" id="PTHR30480:SF8">
    <property type="entry name" value="PUTATIVE (AFU_ORTHOLOGUE AFUA_8G04060)-RELATED"/>
    <property type="match status" value="1"/>
</dbReference>
<dbReference type="GO" id="GO:0016747">
    <property type="term" value="F:acyltransferase activity, transferring groups other than amino-acyl groups"/>
    <property type="evidence" value="ECO:0007669"/>
    <property type="project" value="InterPro"/>
</dbReference>
<feature type="domain" description="N-acetyltransferase" evidence="4">
    <location>
        <begin position="560"/>
        <end position="721"/>
    </location>
</feature>
<dbReference type="Proteomes" id="UP000095023">
    <property type="component" value="Unassembled WGS sequence"/>
</dbReference>
<dbReference type="EMBL" id="KV453843">
    <property type="protein sequence ID" value="ODV88849.1"/>
    <property type="molecule type" value="Genomic_DNA"/>
</dbReference>
<evidence type="ECO:0000259" key="4">
    <source>
        <dbReference type="PROSITE" id="PS51186"/>
    </source>
</evidence>
<dbReference type="GO" id="GO:0004553">
    <property type="term" value="F:hydrolase activity, hydrolyzing O-glycosyl compounds"/>
    <property type="evidence" value="ECO:0007669"/>
    <property type="project" value="InterPro"/>
</dbReference>
<dbReference type="PANTHER" id="PTHR30480">
    <property type="entry name" value="BETA-HEXOSAMINIDASE-RELATED"/>
    <property type="match status" value="1"/>
</dbReference>
<protein>
    <submittedName>
        <fullName evidence="5">Glycoside hydrolase family 3 protein</fullName>
    </submittedName>
</protein>
<dbReference type="PROSITE" id="PS51186">
    <property type="entry name" value="GNAT"/>
    <property type="match status" value="1"/>
</dbReference>
<dbReference type="Gene3D" id="3.40.630.30">
    <property type="match status" value="1"/>
</dbReference>
<dbReference type="Pfam" id="PF00933">
    <property type="entry name" value="Glyco_hydro_3"/>
    <property type="match status" value="1"/>
</dbReference>
<keyword evidence="6" id="KW-1185">Reference proteome</keyword>
<sequence>MGPEPLPDVDIGQMFMVGFDGPEIDDNVRVLIEKYKIGNILLSAKNLIDAKQASKLTAKLQEIAFHSGHRQPLTIAIDQENGMLNNLYDSEYITQFPGAMAIAAAASTDYAYSVAKATAQEMKACGINWILGPVLDVFTTSSNRLLGIRTMGDDPNEVADLGIAQIRGFQEGGVMACGKHFPGYGNAIIDNLLSLPVVNDTVEQLEMAPLVPFQKAGLAGLDSVIVGGCAVPKVAYNDMHACLSPRVIKGMLRERLGFQGVVLSECLEMGALHEKTGIRQGAVMAASAGCDIILVCSSNTLQRDAFTGMCDAFASGILHADVLASIARISHMKDKYLNWQDAMHPAGIALLQRLRLEHSLLSREVYEKSTTLVRNHTKLIPLSNSIPPDASILLLTPLVIPLISSVRNAESSKGLFIGEDVFLKLGQEFSKFHPGKIFHTTYTANGISNVHEKLLKKSQIVVIVTTDVTRNMYQIGFTKHITHICSYERKPVIIVAASSPYDYSLDRGIGTYLCSYEFTPEALECLARVIFGQLLPTGRIPGTEHRPSKVVPGPTNRWLVDTYDAKIHLNSLLELWTRCFPESEVTADFFEVLSDPNQKHFIVQNYSTNELYGFAGTWVSNKGRLGSLLMILVDPARRNMSIGTSLHLSAMRYLITDQHVKRVKLGSSIPLFFGGLPFLQFAQQERESVLAKWFSDLGWDTTTNERSMMILKNLEEWSPMRHVVQELKMVGVMFDICLSEMDDQISGLIAQQPPLMQDQLNMLYDAARERVDSRVIVAVEKDTKEIVGSIVLFTKHSSVAKFHPWINEFRSRFVAGLSSPIVNGSYQNLAGIFTLGLVYSALRHLKMQNFTSCILGRVDSTLENTFIGAGFTTWRRFTEIEMSAARWMTPDM</sequence>